<sequence length="79" mass="8857">MRRRLCRWGRSGHRSDPGRWQGWGSRVRAGSSAACGRAWSPTEGCVSGVRRHRTRRYGRKSCGVSRPRGIRSGCARTCP</sequence>
<gene>
    <name evidence="1" type="ORF">DSMT0195</name>
</gene>
<accession>Q0JW91</accession>
<protein>
    <submittedName>
        <fullName evidence="1">Uncharacterized protein</fullName>
    </submittedName>
</protein>
<reference evidence="1" key="1">
    <citation type="journal article" date="2006" name="J. Bacteriol.">
        <title>Intraspecific variability of the terminal inverted repeats of the linear chromosome of Streptomyces ambofaciens.</title>
        <authorList>
            <person name="Choulet F."/>
            <person name="Gallois A."/>
            <person name="Aigle B."/>
            <person name="Mangenot S."/>
            <person name="Gerbaud C."/>
            <person name="Truong C."/>
            <person name="Francou F.X."/>
            <person name="Borges F."/>
            <person name="Fourrier C."/>
            <person name="Guerineau M."/>
            <person name="Decaris B."/>
            <person name="Barbe V."/>
            <person name="Pernodet J.L."/>
            <person name="Leblond P."/>
        </authorList>
    </citation>
    <scope>NUCLEOTIDE SEQUENCE</scope>
    <source>
        <strain evidence="1">DSM40697</strain>
    </source>
</reference>
<dbReference type="EMBL" id="AM279694">
    <property type="protein sequence ID" value="CAK51038.1"/>
    <property type="molecule type" value="Genomic_DNA"/>
</dbReference>
<dbReference type="AlphaFoldDB" id="Q0JW91"/>
<dbReference type="EMBL" id="AM279695">
    <property type="protein sequence ID" value="CAK51276.1"/>
    <property type="molecule type" value="Genomic_DNA"/>
</dbReference>
<evidence type="ECO:0000313" key="1">
    <source>
        <dbReference type="EMBL" id="CAK51276.1"/>
    </source>
</evidence>
<organism evidence="1">
    <name type="scientific">Streptomyces ambofaciens</name>
    <dbReference type="NCBI Taxonomy" id="1889"/>
    <lineage>
        <taxon>Bacteria</taxon>
        <taxon>Bacillati</taxon>
        <taxon>Actinomycetota</taxon>
        <taxon>Actinomycetes</taxon>
        <taxon>Kitasatosporales</taxon>
        <taxon>Streptomycetaceae</taxon>
        <taxon>Streptomyces</taxon>
    </lineage>
</organism>
<proteinExistence type="predicted"/>
<name>Q0JW91_STRAM</name>